<name>A0A5C3KL32_COPMA</name>
<dbReference type="SUPFAM" id="SSF53474">
    <property type="entry name" value="alpha/beta-Hydrolases"/>
    <property type="match status" value="1"/>
</dbReference>
<evidence type="ECO:0000259" key="1">
    <source>
        <dbReference type="Pfam" id="PF01738"/>
    </source>
</evidence>
<keyword evidence="3" id="KW-1185">Reference proteome</keyword>
<dbReference type="PANTHER" id="PTHR17630:SF44">
    <property type="entry name" value="PROTEIN AIM2"/>
    <property type="match status" value="1"/>
</dbReference>
<reference evidence="2 3" key="1">
    <citation type="journal article" date="2019" name="Nat. Ecol. Evol.">
        <title>Megaphylogeny resolves global patterns of mushroom evolution.</title>
        <authorList>
            <person name="Varga T."/>
            <person name="Krizsan K."/>
            <person name="Foldi C."/>
            <person name="Dima B."/>
            <person name="Sanchez-Garcia M."/>
            <person name="Sanchez-Ramirez S."/>
            <person name="Szollosi G.J."/>
            <person name="Szarkandi J.G."/>
            <person name="Papp V."/>
            <person name="Albert L."/>
            <person name="Andreopoulos W."/>
            <person name="Angelini C."/>
            <person name="Antonin V."/>
            <person name="Barry K.W."/>
            <person name="Bougher N.L."/>
            <person name="Buchanan P."/>
            <person name="Buyck B."/>
            <person name="Bense V."/>
            <person name="Catcheside P."/>
            <person name="Chovatia M."/>
            <person name="Cooper J."/>
            <person name="Damon W."/>
            <person name="Desjardin D."/>
            <person name="Finy P."/>
            <person name="Geml J."/>
            <person name="Haridas S."/>
            <person name="Hughes K."/>
            <person name="Justo A."/>
            <person name="Karasinski D."/>
            <person name="Kautmanova I."/>
            <person name="Kiss B."/>
            <person name="Kocsube S."/>
            <person name="Kotiranta H."/>
            <person name="LaButti K.M."/>
            <person name="Lechner B.E."/>
            <person name="Liimatainen K."/>
            <person name="Lipzen A."/>
            <person name="Lukacs Z."/>
            <person name="Mihaltcheva S."/>
            <person name="Morgado L.N."/>
            <person name="Niskanen T."/>
            <person name="Noordeloos M.E."/>
            <person name="Ohm R.A."/>
            <person name="Ortiz-Santana B."/>
            <person name="Ovrebo C."/>
            <person name="Racz N."/>
            <person name="Riley R."/>
            <person name="Savchenko A."/>
            <person name="Shiryaev A."/>
            <person name="Soop K."/>
            <person name="Spirin V."/>
            <person name="Szebenyi C."/>
            <person name="Tomsovsky M."/>
            <person name="Tulloss R.E."/>
            <person name="Uehling J."/>
            <person name="Grigoriev I.V."/>
            <person name="Vagvolgyi C."/>
            <person name="Papp T."/>
            <person name="Martin F.M."/>
            <person name="Miettinen O."/>
            <person name="Hibbett D.S."/>
            <person name="Nagy L.G."/>
        </authorList>
    </citation>
    <scope>NUCLEOTIDE SEQUENCE [LARGE SCALE GENOMIC DNA]</scope>
    <source>
        <strain evidence="2 3">CBS 121175</strain>
    </source>
</reference>
<dbReference type="Gene3D" id="3.40.50.1820">
    <property type="entry name" value="alpha/beta hydrolase"/>
    <property type="match status" value="1"/>
</dbReference>
<dbReference type="EMBL" id="ML210279">
    <property type="protein sequence ID" value="TFK21071.1"/>
    <property type="molecule type" value="Genomic_DNA"/>
</dbReference>
<dbReference type="STRING" id="230819.A0A5C3KL32"/>
<organism evidence="2 3">
    <name type="scientific">Coprinopsis marcescibilis</name>
    <name type="common">Agaric fungus</name>
    <name type="synonym">Psathyrella marcescibilis</name>
    <dbReference type="NCBI Taxonomy" id="230819"/>
    <lineage>
        <taxon>Eukaryota</taxon>
        <taxon>Fungi</taxon>
        <taxon>Dikarya</taxon>
        <taxon>Basidiomycota</taxon>
        <taxon>Agaricomycotina</taxon>
        <taxon>Agaricomycetes</taxon>
        <taxon>Agaricomycetidae</taxon>
        <taxon>Agaricales</taxon>
        <taxon>Agaricineae</taxon>
        <taxon>Psathyrellaceae</taxon>
        <taxon>Coprinopsis</taxon>
    </lineage>
</organism>
<dbReference type="AlphaFoldDB" id="A0A5C3KL32"/>
<protein>
    <submittedName>
        <fullName evidence="2">Alpha/beta-hydrolase</fullName>
    </submittedName>
</protein>
<evidence type="ECO:0000313" key="2">
    <source>
        <dbReference type="EMBL" id="TFK21071.1"/>
    </source>
</evidence>
<evidence type="ECO:0000313" key="3">
    <source>
        <dbReference type="Proteomes" id="UP000307440"/>
    </source>
</evidence>
<dbReference type="InterPro" id="IPR029058">
    <property type="entry name" value="AB_hydrolase_fold"/>
</dbReference>
<dbReference type="GO" id="GO:0016787">
    <property type="term" value="F:hydrolase activity"/>
    <property type="evidence" value="ECO:0007669"/>
    <property type="project" value="UniProtKB-KW"/>
</dbReference>
<keyword evidence="2" id="KW-0378">Hydrolase</keyword>
<feature type="domain" description="Dienelactone hydrolase" evidence="1">
    <location>
        <begin position="72"/>
        <end position="267"/>
    </location>
</feature>
<dbReference type="InterPro" id="IPR002925">
    <property type="entry name" value="Dienelactn_hydro"/>
</dbReference>
<sequence length="269" mass="29672">MSSEPFHWPLFANAASAHEKSPSLAGPLDKDCLQGSKYTGEPKGRNLTIAGVQTYVSEASRHGGHWSGNGGAKVIIFFSDVFGPFYINNELLQDYFASKGFHVLGPDYFGDPIQNHGGETGFNQTEWLEKSVQQADTKLPGWITKVRGTYVSNAKYSAVGYCFGAPYAMNIGATGDVVASTRFAHPAFLTEDHFNRLTSEVETDVTFPPESLRRSHDLLSQQNATYHLQVFSNTTHGFATRSDPEDPNSTWAKEQSAKSVVEWFNRFSA</sequence>
<dbReference type="PANTHER" id="PTHR17630">
    <property type="entry name" value="DIENELACTONE HYDROLASE"/>
    <property type="match status" value="1"/>
</dbReference>
<gene>
    <name evidence="2" type="ORF">FA15DRAFT_646112</name>
</gene>
<dbReference type="OrthoDB" id="1393670at2759"/>
<dbReference type="Pfam" id="PF01738">
    <property type="entry name" value="DLH"/>
    <property type="match status" value="1"/>
</dbReference>
<dbReference type="Proteomes" id="UP000307440">
    <property type="component" value="Unassembled WGS sequence"/>
</dbReference>
<proteinExistence type="predicted"/>
<accession>A0A5C3KL32</accession>